<dbReference type="AlphaFoldDB" id="A0A3L9Y8D7"/>
<comment type="pathway">
    <text evidence="5">Cofactor biosynthesis; nicotinate biosynthesis; nicotinate from nicotinamide: step 1/1.</text>
</comment>
<dbReference type="SUPFAM" id="SSF52499">
    <property type="entry name" value="Isochorismatase-like hydrolases"/>
    <property type="match status" value="1"/>
</dbReference>
<evidence type="ECO:0000256" key="2">
    <source>
        <dbReference type="ARBA" id="ARBA00022642"/>
    </source>
</evidence>
<dbReference type="FunFam" id="3.40.50.850:FF:000006">
    <property type="entry name" value="Bifunctional pyrazinamidase/nicotinamidase"/>
    <property type="match status" value="1"/>
</dbReference>
<evidence type="ECO:0000256" key="1">
    <source>
        <dbReference type="ARBA" id="ARBA00006336"/>
    </source>
</evidence>
<sequence length="201" mass="21320">MHDATHALIVIDVQNDFCPGGALAVPGGDEIVPGINALMAEFQAVILTQDWHPAGHSSFASQHDGQAPYSVVDFPYGPQVLWPDHCIQGSPGAAFHPGLHTDPAQMIIRKGFRPAIDSYSAFFENDHITPTGLDGALRSRGITHLTMVGLATDFCVNYSAQDAARLGFAVEVRADLCRAIDLDGSLGAAEDGMRAAGVTLR</sequence>
<gene>
    <name evidence="10" type="ORF">D9R08_07150</name>
</gene>
<dbReference type="OrthoDB" id="9791276at2"/>
<dbReference type="EC" id="3.5.1.19" evidence="6"/>
<evidence type="ECO:0000313" key="10">
    <source>
        <dbReference type="EMBL" id="RMA42573.1"/>
    </source>
</evidence>
<protein>
    <recommendedName>
        <fullName evidence="8">Nicotinamidase</fullName>
        <ecNumber evidence="6">3.5.1.19</ecNumber>
    </recommendedName>
    <alternativeName>
        <fullName evidence="7">Nicotinamide deamidase</fullName>
    </alternativeName>
</protein>
<evidence type="ECO:0000256" key="6">
    <source>
        <dbReference type="ARBA" id="ARBA00039017"/>
    </source>
</evidence>
<dbReference type="InterPro" id="IPR036380">
    <property type="entry name" value="Isochorismatase-like_sf"/>
</dbReference>
<evidence type="ECO:0000259" key="9">
    <source>
        <dbReference type="Pfam" id="PF00857"/>
    </source>
</evidence>
<dbReference type="GO" id="GO:0046872">
    <property type="term" value="F:metal ion binding"/>
    <property type="evidence" value="ECO:0007669"/>
    <property type="project" value="UniProtKB-KW"/>
</dbReference>
<dbReference type="PANTHER" id="PTHR11080">
    <property type="entry name" value="PYRAZINAMIDASE/NICOTINAMIDASE"/>
    <property type="match status" value="1"/>
</dbReference>
<dbReference type="InterPro" id="IPR000868">
    <property type="entry name" value="Isochorismatase-like_dom"/>
</dbReference>
<dbReference type="Proteomes" id="UP000281343">
    <property type="component" value="Unassembled WGS sequence"/>
</dbReference>
<reference evidence="10 11" key="1">
    <citation type="submission" date="2018-10" db="EMBL/GenBank/DDBJ databases">
        <authorList>
            <person name="Jung H.S."/>
            <person name="Jeon C.O."/>
        </authorList>
    </citation>
    <scope>NUCLEOTIDE SEQUENCE [LARGE SCALE GENOMIC DNA]</scope>
    <source>
        <strain evidence="10 11">MA-7-27</strain>
    </source>
</reference>
<keyword evidence="3" id="KW-0479">Metal-binding</keyword>
<dbReference type="EMBL" id="RCNT01000003">
    <property type="protein sequence ID" value="RMA42573.1"/>
    <property type="molecule type" value="Genomic_DNA"/>
</dbReference>
<dbReference type="NCBIfam" id="NF008623">
    <property type="entry name" value="PRK11609.1"/>
    <property type="match status" value="1"/>
</dbReference>
<organism evidence="10 11">
    <name type="scientific">Rhodophyticola porphyridii</name>
    <dbReference type="NCBI Taxonomy" id="1852017"/>
    <lineage>
        <taxon>Bacteria</taxon>
        <taxon>Pseudomonadati</taxon>
        <taxon>Pseudomonadota</taxon>
        <taxon>Alphaproteobacteria</taxon>
        <taxon>Rhodobacterales</taxon>
        <taxon>Roseobacteraceae</taxon>
        <taxon>Rhodophyticola</taxon>
    </lineage>
</organism>
<evidence type="ECO:0000256" key="7">
    <source>
        <dbReference type="ARBA" id="ARBA00043224"/>
    </source>
</evidence>
<dbReference type="PANTHER" id="PTHR11080:SF2">
    <property type="entry name" value="LD05707P"/>
    <property type="match status" value="1"/>
</dbReference>
<comment type="similarity">
    <text evidence="1">Belongs to the isochorismatase family.</text>
</comment>
<name>A0A3L9Y8D7_9RHOB</name>
<dbReference type="RefSeq" id="WP_121897358.1">
    <property type="nucleotide sequence ID" value="NZ_RCNT01000003.1"/>
</dbReference>
<proteinExistence type="inferred from homology"/>
<evidence type="ECO:0000256" key="3">
    <source>
        <dbReference type="ARBA" id="ARBA00022723"/>
    </source>
</evidence>
<dbReference type="InterPro" id="IPR052347">
    <property type="entry name" value="Isochorismatase_Nicotinamidase"/>
</dbReference>
<feature type="domain" description="Isochorismatase-like" evidence="9">
    <location>
        <begin position="7"/>
        <end position="185"/>
    </location>
</feature>
<dbReference type="GO" id="GO:0008936">
    <property type="term" value="F:nicotinamidase activity"/>
    <property type="evidence" value="ECO:0007669"/>
    <property type="project" value="UniProtKB-EC"/>
</dbReference>
<accession>A0A3L9Y8D7</accession>
<keyword evidence="11" id="KW-1185">Reference proteome</keyword>
<evidence type="ECO:0000256" key="5">
    <source>
        <dbReference type="ARBA" id="ARBA00037900"/>
    </source>
</evidence>
<keyword evidence="4 10" id="KW-0378">Hydrolase</keyword>
<dbReference type="Pfam" id="PF00857">
    <property type="entry name" value="Isochorismatase"/>
    <property type="match status" value="1"/>
</dbReference>
<dbReference type="GO" id="GO:0019363">
    <property type="term" value="P:pyridine nucleotide biosynthetic process"/>
    <property type="evidence" value="ECO:0007669"/>
    <property type="project" value="UniProtKB-KW"/>
</dbReference>
<evidence type="ECO:0000313" key="11">
    <source>
        <dbReference type="Proteomes" id="UP000281343"/>
    </source>
</evidence>
<evidence type="ECO:0000256" key="4">
    <source>
        <dbReference type="ARBA" id="ARBA00022801"/>
    </source>
</evidence>
<dbReference type="Gene3D" id="3.40.50.850">
    <property type="entry name" value="Isochorismatase-like"/>
    <property type="match status" value="1"/>
</dbReference>
<evidence type="ECO:0000256" key="8">
    <source>
        <dbReference type="ARBA" id="ARBA00072277"/>
    </source>
</evidence>
<keyword evidence="2" id="KW-0662">Pyridine nucleotide biosynthesis</keyword>
<comment type="caution">
    <text evidence="10">The sequence shown here is derived from an EMBL/GenBank/DDBJ whole genome shotgun (WGS) entry which is preliminary data.</text>
</comment>
<dbReference type="CDD" id="cd01011">
    <property type="entry name" value="nicotinamidase"/>
    <property type="match status" value="1"/>
</dbReference>